<organism evidence="1 2">
    <name type="scientific">Shewanella bicestrii</name>
    <dbReference type="NCBI Taxonomy" id="2018305"/>
    <lineage>
        <taxon>Bacteria</taxon>
        <taxon>Pseudomonadati</taxon>
        <taxon>Pseudomonadota</taxon>
        <taxon>Gammaproteobacteria</taxon>
        <taxon>Alteromonadales</taxon>
        <taxon>Shewanellaceae</taxon>
        <taxon>Shewanella</taxon>
    </lineage>
</organism>
<dbReference type="KEGG" id="sbj:CF168_15855"/>
<dbReference type="Pfam" id="PF03603">
    <property type="entry name" value="DNA_III_psi"/>
    <property type="match status" value="1"/>
</dbReference>
<proteinExistence type="predicted"/>
<gene>
    <name evidence="1" type="ORF">CF168_15855</name>
</gene>
<keyword evidence="2" id="KW-1185">Reference proteome</keyword>
<evidence type="ECO:0000313" key="2">
    <source>
        <dbReference type="Proteomes" id="UP000198367"/>
    </source>
</evidence>
<accession>A0A220UQQ1</accession>
<protein>
    <recommendedName>
        <fullName evidence="3">DNA polymerase III subunit psi</fullName>
    </recommendedName>
</protein>
<dbReference type="AlphaFoldDB" id="A0A220UQQ1"/>
<name>A0A220UQQ1_9GAMM</name>
<dbReference type="Gene3D" id="3.40.50.10220">
    <property type="entry name" value="DNA polymerase III, psi subunit"/>
    <property type="match status" value="1"/>
</dbReference>
<evidence type="ECO:0008006" key="3">
    <source>
        <dbReference type="Google" id="ProtNLM"/>
    </source>
</evidence>
<dbReference type="SUPFAM" id="SSF102220">
    <property type="entry name" value="DNA polymerase III psi subunit"/>
    <property type="match status" value="1"/>
</dbReference>
<dbReference type="Proteomes" id="UP000198367">
    <property type="component" value="Chromosome"/>
</dbReference>
<dbReference type="InterPro" id="IPR004615">
    <property type="entry name" value="DNA_pol_III_psi"/>
</dbReference>
<dbReference type="InterPro" id="IPR036654">
    <property type="entry name" value="DNA_pol_III_psi_sf"/>
</dbReference>
<evidence type="ECO:0000313" key="1">
    <source>
        <dbReference type="EMBL" id="ASK70202.1"/>
    </source>
</evidence>
<dbReference type="GO" id="GO:0008408">
    <property type="term" value="F:3'-5' exonuclease activity"/>
    <property type="evidence" value="ECO:0007669"/>
    <property type="project" value="InterPro"/>
</dbReference>
<dbReference type="GO" id="GO:0006260">
    <property type="term" value="P:DNA replication"/>
    <property type="evidence" value="ECO:0007669"/>
    <property type="project" value="InterPro"/>
</dbReference>
<dbReference type="GO" id="GO:0003887">
    <property type="term" value="F:DNA-directed DNA polymerase activity"/>
    <property type="evidence" value="ECO:0007669"/>
    <property type="project" value="InterPro"/>
</dbReference>
<dbReference type="EMBL" id="CP022358">
    <property type="protein sequence ID" value="ASK70202.1"/>
    <property type="molecule type" value="Genomic_DNA"/>
</dbReference>
<dbReference type="RefSeq" id="WP_089068295.1">
    <property type="nucleotide sequence ID" value="NZ_CP022358.1"/>
</dbReference>
<sequence>MNKSAYLAAMEITPWQLRDTKVRPYQVVWDADEMTPAAEPLVETVLGLIGISKDDCEFNTEPHKGKTIVWDLRRHRARPRVAWLVSDPLADLLSRSEAKRALWTQICQWREQQLTA</sequence>
<reference evidence="1 2" key="1">
    <citation type="submission" date="2017-07" db="EMBL/GenBank/DDBJ databases">
        <title>Phenotypical and genomic characterization of a clinical isolate of Shewanella bicestrii sp. nov. producing an extended-spectrum beta-lactamase and a new oxacillinase variant.</title>
        <authorList>
            <person name="Jousset A.B."/>
            <person name="Bonnin R.A."/>
            <person name="Girlich D."/>
            <person name="Dabos L."/>
            <person name="Potron A."/>
            <person name="Dortet L."/>
            <person name="Glaser P."/>
            <person name="Naas T."/>
        </authorList>
    </citation>
    <scope>NUCLEOTIDE SEQUENCE [LARGE SCALE GENOMIC DNA]</scope>
    <source>
        <strain evidence="1 2">JAB-1</strain>
    </source>
</reference>